<dbReference type="Gene3D" id="1.20.120.710">
    <property type="entry name" value="Haloacid dehalogenase hydrolase-like domain"/>
    <property type="match status" value="1"/>
</dbReference>
<evidence type="ECO:0000313" key="3">
    <source>
        <dbReference type="EMBL" id="UPV73064.1"/>
    </source>
</evidence>
<dbReference type="InterPro" id="IPR006439">
    <property type="entry name" value="HAD-SF_hydro_IA"/>
</dbReference>
<evidence type="ECO:0000256" key="1">
    <source>
        <dbReference type="ARBA" id="ARBA00007958"/>
    </source>
</evidence>
<dbReference type="KEGG" id="halx:M0R89_10930"/>
<dbReference type="InterPro" id="IPR036412">
    <property type="entry name" value="HAD-like_sf"/>
</dbReference>
<accession>A0A8U0HQY4</accession>
<dbReference type="SUPFAM" id="SSF56784">
    <property type="entry name" value="HAD-like"/>
    <property type="match status" value="1"/>
</dbReference>
<dbReference type="Proteomes" id="UP000830729">
    <property type="component" value="Chromosome"/>
</dbReference>
<evidence type="ECO:0000256" key="2">
    <source>
        <dbReference type="ARBA" id="ARBA00022801"/>
    </source>
</evidence>
<evidence type="ECO:0000313" key="4">
    <source>
        <dbReference type="Proteomes" id="UP000830729"/>
    </source>
</evidence>
<organism evidence="3 4">
    <name type="scientific">Halorussus limi</name>
    <dbReference type="NCBI Taxonomy" id="2938695"/>
    <lineage>
        <taxon>Archaea</taxon>
        <taxon>Methanobacteriati</taxon>
        <taxon>Methanobacteriota</taxon>
        <taxon>Stenosarchaea group</taxon>
        <taxon>Halobacteria</taxon>
        <taxon>Halobacteriales</taxon>
        <taxon>Haladaptataceae</taxon>
        <taxon>Halorussus</taxon>
    </lineage>
</organism>
<dbReference type="GeneID" id="72185719"/>
<sequence>MRAVFFDLDGTLVSLPDDFAGVFEAALAALGVRADAERHEYFTESFFDSLDECRPDPYRAAMADLRTEFDLDPSAEALAERYVEREAAATALRPGAREALDSLAATEADGSAAEVALGVLTNGGARGQRRKLAVHGLADYFDAVVVSAEVGAAKPDPEIFAAARDAVPADEYAFVADDLDRDVRPARRAGFTGVYVTENGEPEPVAGDSAEGPDAVVGSLREVPALFE</sequence>
<keyword evidence="4" id="KW-1185">Reference proteome</keyword>
<dbReference type="InterPro" id="IPR051540">
    <property type="entry name" value="S-2-haloacid_dehalogenase"/>
</dbReference>
<protein>
    <submittedName>
        <fullName evidence="3">HAD family hydrolase</fullName>
    </submittedName>
</protein>
<proteinExistence type="inferred from homology"/>
<dbReference type="AlphaFoldDB" id="A0A8U0HQY4"/>
<name>A0A8U0HQY4_9EURY</name>
<dbReference type="SFLD" id="SFLDG01129">
    <property type="entry name" value="C1.5:_HAD__Beta-PGM__Phosphata"/>
    <property type="match status" value="1"/>
</dbReference>
<comment type="similarity">
    <text evidence="1">Belongs to the HAD-like hydrolase superfamily.</text>
</comment>
<dbReference type="SFLD" id="SFLDS00003">
    <property type="entry name" value="Haloacid_Dehalogenase"/>
    <property type="match status" value="1"/>
</dbReference>
<dbReference type="PROSITE" id="PS01228">
    <property type="entry name" value="COF_1"/>
    <property type="match status" value="1"/>
</dbReference>
<dbReference type="RefSeq" id="WP_248649122.1">
    <property type="nucleotide sequence ID" value="NZ_CP096659.1"/>
</dbReference>
<dbReference type="PANTHER" id="PTHR43316">
    <property type="entry name" value="HYDROLASE, HALOACID DELAHOGENASE-RELATED"/>
    <property type="match status" value="1"/>
</dbReference>
<gene>
    <name evidence="3" type="ORF">M0R89_10930</name>
</gene>
<dbReference type="PRINTS" id="PR00413">
    <property type="entry name" value="HADHALOGNASE"/>
</dbReference>
<dbReference type="EMBL" id="CP096659">
    <property type="protein sequence ID" value="UPV73064.1"/>
    <property type="molecule type" value="Genomic_DNA"/>
</dbReference>
<dbReference type="Pfam" id="PF00702">
    <property type="entry name" value="Hydrolase"/>
    <property type="match status" value="1"/>
</dbReference>
<dbReference type="Gene3D" id="3.40.50.1000">
    <property type="entry name" value="HAD superfamily/HAD-like"/>
    <property type="match status" value="1"/>
</dbReference>
<dbReference type="InterPro" id="IPR023214">
    <property type="entry name" value="HAD_sf"/>
</dbReference>
<keyword evidence="2 3" id="KW-0378">Hydrolase</keyword>
<dbReference type="NCBIfam" id="TIGR01549">
    <property type="entry name" value="HAD-SF-IA-v1"/>
    <property type="match status" value="1"/>
</dbReference>
<reference evidence="3 4" key="1">
    <citation type="submission" date="2022-04" db="EMBL/GenBank/DDBJ databases">
        <title>Diverse halophilic archaea isolated from saline environments.</title>
        <authorList>
            <person name="Cui H.-L."/>
        </authorList>
    </citation>
    <scope>NUCLEOTIDE SEQUENCE [LARGE SCALE GENOMIC DNA]</scope>
    <source>
        <strain evidence="3 4">XZYJT49</strain>
    </source>
</reference>
<dbReference type="GO" id="GO:0016787">
    <property type="term" value="F:hydrolase activity"/>
    <property type="evidence" value="ECO:0007669"/>
    <property type="project" value="UniProtKB-KW"/>
</dbReference>